<dbReference type="InterPro" id="IPR027417">
    <property type="entry name" value="P-loop_NTPase"/>
</dbReference>
<dbReference type="EMBL" id="CABVIH010000006">
    <property type="protein sequence ID" value="VVO74855.1"/>
    <property type="molecule type" value="Genomic_DNA"/>
</dbReference>
<dbReference type="AlphaFoldDB" id="A0A5E7IEU7"/>
<reference evidence="1 2" key="1">
    <citation type="submission" date="2019-09" db="EMBL/GenBank/DDBJ databases">
        <authorList>
            <person name="Chandra G."/>
            <person name="Truman W A."/>
        </authorList>
    </citation>
    <scope>NUCLEOTIDE SEQUENCE [LARGE SCALE GENOMIC DNA]</scope>
    <source>
        <strain evidence="1">PS880</strain>
    </source>
</reference>
<organism evidence="1 2">
    <name type="scientific">Pseudomonas fluorescens</name>
    <dbReference type="NCBI Taxonomy" id="294"/>
    <lineage>
        <taxon>Bacteria</taxon>
        <taxon>Pseudomonadati</taxon>
        <taxon>Pseudomonadota</taxon>
        <taxon>Gammaproteobacteria</taxon>
        <taxon>Pseudomonadales</taxon>
        <taxon>Pseudomonadaceae</taxon>
        <taxon>Pseudomonas</taxon>
    </lineage>
</organism>
<evidence type="ECO:0008006" key="3">
    <source>
        <dbReference type="Google" id="ProtNLM"/>
    </source>
</evidence>
<name>A0A5E7IEU7_PSEFL</name>
<dbReference type="RefSeq" id="WP_150779217.1">
    <property type="nucleotide sequence ID" value="NZ_CABVIH010000006.1"/>
</dbReference>
<evidence type="ECO:0000313" key="2">
    <source>
        <dbReference type="Proteomes" id="UP000375525"/>
    </source>
</evidence>
<proteinExistence type="predicted"/>
<sequence>MNAYNHILAEKRNEPDLDNNSRIAIIKRDIWIPTKKLDQLFATIDFMIGSEGRLVVPSMLVWGPGGSGKSAIIERLKHVYSTRDKKINSISAGMNLDSSQLVDLICNSFGISTGAGKQSLNRTTRVLNAIRAENIVALLMDELNDSGLRTLSQQKNSMSLMKYLSGPPCYISIICFGDLTASEVLMKDDQIYRRYVHWPLTPWTNDQDFCDFLATYESHLPLKLPSNISSSAGRRRIIKQSFGIMDNVVKIIKCLAFEAVFSGSEHMDINLIENDVNLLCMRYGEALRRPTVAKQVKLERR</sequence>
<dbReference type="Proteomes" id="UP000375525">
    <property type="component" value="Unassembled WGS sequence"/>
</dbReference>
<dbReference type="SUPFAM" id="SSF52540">
    <property type="entry name" value="P-loop containing nucleoside triphosphate hydrolases"/>
    <property type="match status" value="1"/>
</dbReference>
<dbReference type="InterPro" id="IPR008868">
    <property type="entry name" value="TniB"/>
</dbReference>
<dbReference type="Gene3D" id="3.40.50.300">
    <property type="entry name" value="P-loop containing nucleotide triphosphate hydrolases"/>
    <property type="match status" value="1"/>
</dbReference>
<protein>
    <recommendedName>
        <fullName evidence="3">TniB protein</fullName>
    </recommendedName>
</protein>
<accession>A0A5E7IEU7</accession>
<dbReference type="OrthoDB" id="7006528at2"/>
<evidence type="ECO:0000313" key="1">
    <source>
        <dbReference type="EMBL" id="VVO74855.1"/>
    </source>
</evidence>
<gene>
    <name evidence="1" type="ORF">PS880_01497</name>
</gene>
<dbReference type="Pfam" id="PF05621">
    <property type="entry name" value="TniB"/>
    <property type="match status" value="1"/>
</dbReference>